<dbReference type="RefSeq" id="WP_158002780.1">
    <property type="nucleotide sequence ID" value="NZ_CP122369.1"/>
</dbReference>
<accession>A0AAP6BJ57</accession>
<proteinExistence type="predicted"/>
<evidence type="ECO:0000313" key="5">
    <source>
        <dbReference type="Proteomes" id="UP001282288"/>
    </source>
</evidence>
<dbReference type="AlphaFoldDB" id="A0AAP6BJ57"/>
<keyword evidence="1" id="KW-0732">Signal</keyword>
<dbReference type="Proteomes" id="UP001272987">
    <property type="component" value="Unassembled WGS sequence"/>
</dbReference>
<evidence type="ECO:0000256" key="1">
    <source>
        <dbReference type="SAM" id="SignalP"/>
    </source>
</evidence>
<dbReference type="EMBL" id="JARAWC010000044">
    <property type="protein sequence ID" value="MDX2965671.1"/>
    <property type="molecule type" value="Genomic_DNA"/>
</dbReference>
<name>A0AAP6BJ57_9ACTN</name>
<evidence type="ECO:0000313" key="2">
    <source>
        <dbReference type="EMBL" id="MDX2965671.1"/>
    </source>
</evidence>
<protein>
    <submittedName>
        <fullName evidence="2">Uncharacterized protein</fullName>
    </submittedName>
</protein>
<evidence type="ECO:0000313" key="3">
    <source>
        <dbReference type="EMBL" id="MDX3024827.1"/>
    </source>
</evidence>
<gene>
    <name evidence="2" type="ORF">PV399_39060</name>
    <name evidence="3" type="ORF">PV666_44230</name>
</gene>
<comment type="caution">
    <text evidence="2">The sequence shown here is derived from an EMBL/GenBank/DDBJ whole genome shotgun (WGS) entry which is preliminary data.</text>
</comment>
<keyword evidence="4" id="KW-1185">Reference proteome</keyword>
<evidence type="ECO:0000313" key="4">
    <source>
        <dbReference type="Proteomes" id="UP001272987"/>
    </source>
</evidence>
<dbReference type="EMBL" id="JARAWP010000039">
    <property type="protein sequence ID" value="MDX3024827.1"/>
    <property type="molecule type" value="Genomic_DNA"/>
</dbReference>
<reference evidence="2 4" key="1">
    <citation type="journal article" date="2023" name="Microb. Genom.">
        <title>Mesoterricola silvestris gen. nov., sp. nov., Mesoterricola sediminis sp. nov., Geothrix oryzae sp. nov., Geothrix edaphica sp. nov., Geothrix rubra sp. nov., and Geothrix limicola sp. nov., six novel members of Acidobacteriota isolated from soils.</title>
        <authorList>
            <person name="Weisberg A.J."/>
            <person name="Pearce E."/>
            <person name="Kramer C.G."/>
            <person name="Chang J.H."/>
            <person name="Clarke C.R."/>
        </authorList>
    </citation>
    <scope>NUCLEOTIDE SEQUENCE</scope>
    <source>
        <strain evidence="3 4">NB05-1H</strain>
        <strain evidence="2">NRRL_B-16521</strain>
    </source>
</reference>
<organism evidence="2 5">
    <name type="scientific">Streptomyces acidiscabies</name>
    <dbReference type="NCBI Taxonomy" id="42234"/>
    <lineage>
        <taxon>Bacteria</taxon>
        <taxon>Bacillati</taxon>
        <taxon>Actinomycetota</taxon>
        <taxon>Actinomycetes</taxon>
        <taxon>Kitasatosporales</taxon>
        <taxon>Streptomycetaceae</taxon>
        <taxon>Streptomyces</taxon>
    </lineage>
</organism>
<sequence>MRTGSPWWRTYCRPRVLVASTCPQAISHSAVCCAAVSAMPGASAAPRRRIALARAAAQLMVVSGARAVSVRAEA</sequence>
<feature type="signal peptide" evidence="1">
    <location>
        <begin position="1"/>
        <end position="34"/>
    </location>
</feature>
<dbReference type="GeneID" id="69812407"/>
<dbReference type="Proteomes" id="UP001282288">
    <property type="component" value="Unassembled WGS sequence"/>
</dbReference>
<feature type="chain" id="PRO_5042905964" evidence="1">
    <location>
        <begin position="35"/>
        <end position="74"/>
    </location>
</feature>